<dbReference type="InterPro" id="IPR000209">
    <property type="entry name" value="Peptidase_S8/S53_dom"/>
</dbReference>
<dbReference type="InterPro" id="IPR037045">
    <property type="entry name" value="S8pro/Inhibitor_I9_sf"/>
</dbReference>
<dbReference type="PROSITE" id="PS00136">
    <property type="entry name" value="SUBTILASE_ASP"/>
    <property type="match status" value="1"/>
</dbReference>
<feature type="active site" description="Charge relay system" evidence="6">
    <location>
        <position position="149"/>
    </location>
</feature>
<feature type="active site" description="Charge relay system" evidence="6">
    <location>
        <position position="335"/>
    </location>
</feature>
<dbReference type="InterPro" id="IPR034193">
    <property type="entry name" value="PCSK9_ProteinaseK-like"/>
</dbReference>
<evidence type="ECO:0000313" key="11">
    <source>
        <dbReference type="EMBL" id="KAF4446450.1"/>
    </source>
</evidence>
<evidence type="ECO:0000256" key="7">
    <source>
        <dbReference type="RuleBase" id="RU003355"/>
    </source>
</evidence>
<dbReference type="InterPro" id="IPR050131">
    <property type="entry name" value="Peptidase_S8_subtilisin-like"/>
</dbReference>
<dbReference type="InterPro" id="IPR036852">
    <property type="entry name" value="Peptidase_S8/S53_dom_sf"/>
</dbReference>
<keyword evidence="12" id="KW-1185">Reference proteome</keyword>
<feature type="active site" description="Charge relay system" evidence="6">
    <location>
        <position position="180"/>
    </location>
</feature>
<evidence type="ECO:0000256" key="3">
    <source>
        <dbReference type="ARBA" id="ARBA00022729"/>
    </source>
</evidence>
<proteinExistence type="inferred from homology"/>
<dbReference type="SUPFAM" id="SSF52743">
    <property type="entry name" value="Subtilisin-like"/>
    <property type="match status" value="1"/>
</dbReference>
<evidence type="ECO:0000256" key="5">
    <source>
        <dbReference type="ARBA" id="ARBA00022825"/>
    </source>
</evidence>
<dbReference type="GO" id="GO:0005576">
    <property type="term" value="C:extracellular region"/>
    <property type="evidence" value="ECO:0007669"/>
    <property type="project" value="UniProtKB-ARBA"/>
</dbReference>
<keyword evidence="3 8" id="KW-0732">Signal</keyword>
<dbReference type="InterPro" id="IPR022398">
    <property type="entry name" value="Peptidase_S8_His-AS"/>
</dbReference>
<dbReference type="InterPro" id="IPR015500">
    <property type="entry name" value="Peptidase_S8_subtilisin-rel"/>
</dbReference>
<dbReference type="AlphaFoldDB" id="A0A8H4KA22"/>
<dbReference type="OrthoDB" id="206201at2759"/>
<dbReference type="PROSITE" id="PS00137">
    <property type="entry name" value="SUBTILASE_HIS"/>
    <property type="match status" value="1"/>
</dbReference>
<gene>
    <name evidence="11" type="ORF">F53441_9907</name>
</gene>
<evidence type="ECO:0000313" key="12">
    <source>
        <dbReference type="Proteomes" id="UP000605986"/>
    </source>
</evidence>
<accession>A0A8H4KA22</accession>
<comment type="caution">
    <text evidence="11">The sequence shown here is derived from an EMBL/GenBank/DDBJ whole genome shotgun (WGS) entry which is preliminary data.</text>
</comment>
<feature type="signal peptide" evidence="8">
    <location>
        <begin position="1"/>
        <end position="15"/>
    </location>
</feature>
<dbReference type="EMBL" id="JAADJG010000456">
    <property type="protein sequence ID" value="KAF4446450.1"/>
    <property type="molecule type" value="Genomic_DNA"/>
</dbReference>
<evidence type="ECO:0000256" key="6">
    <source>
        <dbReference type="PROSITE-ProRule" id="PRU01240"/>
    </source>
</evidence>
<protein>
    <submittedName>
        <fullName evidence="11">Putative endopeptidase K</fullName>
    </submittedName>
</protein>
<feature type="domain" description="Peptidase S8/S53" evidence="9">
    <location>
        <begin position="146"/>
        <end position="348"/>
    </location>
</feature>
<dbReference type="InterPro" id="IPR023828">
    <property type="entry name" value="Peptidase_S8_Ser-AS"/>
</dbReference>
<dbReference type="PRINTS" id="PR00723">
    <property type="entry name" value="SUBTILISIN"/>
</dbReference>
<dbReference type="SUPFAM" id="SSF54897">
    <property type="entry name" value="Protease propeptides/inhibitors"/>
    <property type="match status" value="1"/>
</dbReference>
<dbReference type="PROSITE" id="PS51892">
    <property type="entry name" value="SUBTILASE"/>
    <property type="match status" value="1"/>
</dbReference>
<evidence type="ECO:0000256" key="1">
    <source>
        <dbReference type="ARBA" id="ARBA00011073"/>
    </source>
</evidence>
<feature type="chain" id="PRO_5034141894" evidence="8">
    <location>
        <begin position="16"/>
        <end position="400"/>
    </location>
</feature>
<organism evidence="11 12">
    <name type="scientific">Fusarium austroafricanum</name>
    <dbReference type="NCBI Taxonomy" id="2364996"/>
    <lineage>
        <taxon>Eukaryota</taxon>
        <taxon>Fungi</taxon>
        <taxon>Dikarya</taxon>
        <taxon>Ascomycota</taxon>
        <taxon>Pezizomycotina</taxon>
        <taxon>Sordariomycetes</taxon>
        <taxon>Hypocreomycetidae</taxon>
        <taxon>Hypocreales</taxon>
        <taxon>Nectriaceae</taxon>
        <taxon>Fusarium</taxon>
        <taxon>Fusarium concolor species complex</taxon>
    </lineage>
</organism>
<dbReference type="Gene3D" id="3.40.50.200">
    <property type="entry name" value="Peptidase S8/S53 domain"/>
    <property type="match status" value="1"/>
</dbReference>
<dbReference type="GO" id="GO:0006508">
    <property type="term" value="P:proteolysis"/>
    <property type="evidence" value="ECO:0007669"/>
    <property type="project" value="UniProtKB-KW"/>
</dbReference>
<dbReference type="Proteomes" id="UP000605986">
    <property type="component" value="Unassembled WGS sequence"/>
</dbReference>
<evidence type="ECO:0000256" key="2">
    <source>
        <dbReference type="ARBA" id="ARBA00022670"/>
    </source>
</evidence>
<evidence type="ECO:0000259" key="9">
    <source>
        <dbReference type="Pfam" id="PF00082"/>
    </source>
</evidence>
<keyword evidence="4 6" id="KW-0378">Hydrolase</keyword>
<dbReference type="InterPro" id="IPR010259">
    <property type="entry name" value="S8pro/Inhibitor_I9"/>
</dbReference>
<evidence type="ECO:0000256" key="4">
    <source>
        <dbReference type="ARBA" id="ARBA00022801"/>
    </source>
</evidence>
<dbReference type="Gene3D" id="3.30.70.80">
    <property type="entry name" value="Peptidase S8 propeptide/proteinase inhibitor I9"/>
    <property type="match status" value="1"/>
</dbReference>
<dbReference type="FunFam" id="3.40.50.200:FF:000014">
    <property type="entry name" value="Proteinase K"/>
    <property type="match status" value="1"/>
</dbReference>
<comment type="similarity">
    <text evidence="1 6 7">Belongs to the peptidase S8 family.</text>
</comment>
<evidence type="ECO:0000259" key="10">
    <source>
        <dbReference type="Pfam" id="PF05922"/>
    </source>
</evidence>
<keyword evidence="2 6" id="KW-0645">Protease</keyword>
<dbReference type="GO" id="GO:0004252">
    <property type="term" value="F:serine-type endopeptidase activity"/>
    <property type="evidence" value="ECO:0007669"/>
    <property type="project" value="UniProtKB-UniRule"/>
</dbReference>
<reference evidence="11" key="1">
    <citation type="submission" date="2020-01" db="EMBL/GenBank/DDBJ databases">
        <title>Identification and distribution of gene clusters putatively required for synthesis of sphingolipid metabolism inhibitors in phylogenetically diverse species of the filamentous fungus Fusarium.</title>
        <authorList>
            <person name="Kim H.-S."/>
            <person name="Busman M."/>
            <person name="Brown D.W."/>
            <person name="Divon H."/>
            <person name="Uhlig S."/>
            <person name="Proctor R.H."/>
        </authorList>
    </citation>
    <scope>NUCLEOTIDE SEQUENCE</scope>
    <source>
        <strain evidence="11">NRRL 53441</strain>
    </source>
</reference>
<dbReference type="CDD" id="cd04077">
    <property type="entry name" value="Peptidases_S8_PCSK9_ProteinaseK_like"/>
    <property type="match status" value="1"/>
</dbReference>
<keyword evidence="5 6" id="KW-0720">Serine protease</keyword>
<dbReference type="PANTHER" id="PTHR43806:SF58">
    <property type="entry name" value="ALKALINE PROTEASE 1-RELATED"/>
    <property type="match status" value="1"/>
</dbReference>
<dbReference type="Pfam" id="PF05922">
    <property type="entry name" value="Inhibitor_I9"/>
    <property type="match status" value="1"/>
</dbReference>
<dbReference type="Pfam" id="PF00082">
    <property type="entry name" value="Peptidase_S8"/>
    <property type="match status" value="1"/>
</dbReference>
<feature type="domain" description="Inhibitor I9" evidence="10">
    <location>
        <begin position="42"/>
        <end position="105"/>
    </location>
</feature>
<dbReference type="PROSITE" id="PS00138">
    <property type="entry name" value="SUBTILASE_SER"/>
    <property type="match status" value="1"/>
</dbReference>
<dbReference type="InterPro" id="IPR023827">
    <property type="entry name" value="Peptidase_S8_Asp-AS"/>
</dbReference>
<sequence>MRSATLLALLPFALAAPTTQPIQRAEPAPILRPRGVKLVEGKYIVKMKGGMKAASVSTMVSSIEADADYTYSKSFSGFAASIKDDELEKLKNNPDVEYIEQDAYISIKSTTQQSDAPWGLARLSSQKPGGTTYSYDDSAGEGTCAYVIDTGIDVDHPDFDGRAKFLKNFAGGSDGDGQGHGTHVAGTIGSTTYGVAKKTSLFAVKVLGDDGSGTNSAVIAGMDFVSGHASSNNCPKGVVVNMSLGGESSSAVNKAAKSIVDAGLFLAVAAGNDGADAQNSSPASEESACTVGATTKDDTLADYSNFGSVVDILAPGTDILSTWPGGKTNTISGTSMASPHVAGLGAYFLGLGQKAEGLCDYIASKALDGVISGVPSGTVNKLINNGAGGAGGNGTKHFAA</sequence>
<evidence type="ECO:0000256" key="8">
    <source>
        <dbReference type="SAM" id="SignalP"/>
    </source>
</evidence>
<name>A0A8H4KA22_9HYPO</name>
<dbReference type="PANTHER" id="PTHR43806">
    <property type="entry name" value="PEPTIDASE S8"/>
    <property type="match status" value="1"/>
</dbReference>